<dbReference type="GO" id="GO:0016887">
    <property type="term" value="F:ATP hydrolysis activity"/>
    <property type="evidence" value="ECO:0007669"/>
    <property type="project" value="InterPro"/>
</dbReference>
<dbReference type="EMBL" id="HBDX01005356">
    <property type="protein sequence ID" value="CAD8223890.1"/>
    <property type="molecule type" value="Transcribed_RNA"/>
</dbReference>
<evidence type="ECO:0000256" key="5">
    <source>
        <dbReference type="ARBA" id="ARBA00022692"/>
    </source>
</evidence>
<feature type="coiled-coil region" evidence="15">
    <location>
        <begin position="412"/>
        <end position="439"/>
    </location>
</feature>
<dbReference type="InterPro" id="IPR023298">
    <property type="entry name" value="ATPase_P-typ_TM_dom_sf"/>
</dbReference>
<feature type="domain" description="Cation-transporting P-type ATPase N-terminal" evidence="17">
    <location>
        <begin position="310"/>
        <end position="385"/>
    </location>
</feature>
<dbReference type="Pfam" id="PF00689">
    <property type="entry name" value="Cation_ATPase_C"/>
    <property type="match status" value="1"/>
</dbReference>
<dbReference type="Gene3D" id="2.70.150.10">
    <property type="entry name" value="Calcium-transporting ATPase, cytoplasmic transduction domain A"/>
    <property type="match status" value="1"/>
</dbReference>
<dbReference type="Pfam" id="PF00122">
    <property type="entry name" value="E1-E2_ATPase"/>
    <property type="match status" value="1"/>
</dbReference>
<keyword evidence="13 14" id="KW-0472">Membrane</keyword>
<feature type="transmembrane region" description="Helical" evidence="14">
    <location>
        <begin position="565"/>
        <end position="586"/>
    </location>
</feature>
<name>A0A7R9T3R6_9CHLO</name>
<dbReference type="InterPro" id="IPR044492">
    <property type="entry name" value="P_typ_ATPase_HD_dom"/>
</dbReference>
<feature type="region of interest" description="Disordered" evidence="16">
    <location>
        <begin position="209"/>
        <end position="241"/>
    </location>
</feature>
<comment type="subcellular location">
    <subcellularLocation>
        <location evidence="1 14">Membrane</location>
        <topology evidence="1 14">Multi-pass membrane protein</topology>
    </subcellularLocation>
</comment>
<evidence type="ECO:0000256" key="7">
    <source>
        <dbReference type="ARBA" id="ARBA00022837"/>
    </source>
</evidence>
<evidence type="ECO:0000256" key="10">
    <source>
        <dbReference type="ARBA" id="ARBA00022967"/>
    </source>
</evidence>
<evidence type="ECO:0000259" key="17">
    <source>
        <dbReference type="SMART" id="SM00831"/>
    </source>
</evidence>
<feature type="region of interest" description="Disordered" evidence="16">
    <location>
        <begin position="276"/>
        <end position="295"/>
    </location>
</feature>
<keyword evidence="8 14" id="KW-0067">ATP-binding</keyword>
<gene>
    <name evidence="18" type="ORF">OLUC0939_LOCUS4614</name>
</gene>
<keyword evidence="7 14" id="KW-0106">Calcium</keyword>
<dbReference type="PANTHER" id="PTHR42861">
    <property type="entry name" value="CALCIUM-TRANSPORTING ATPASE"/>
    <property type="match status" value="1"/>
</dbReference>
<keyword evidence="2 14" id="KW-0813">Transport</keyword>
<feature type="transmembrane region" description="Helical" evidence="14">
    <location>
        <begin position="1095"/>
        <end position="1114"/>
    </location>
</feature>
<keyword evidence="4 14" id="KW-0109">Calcium transport</keyword>
<evidence type="ECO:0000256" key="12">
    <source>
        <dbReference type="ARBA" id="ARBA00023065"/>
    </source>
</evidence>
<dbReference type="FunFam" id="3.40.1110.10:FF:000003">
    <property type="entry name" value="Calcium-transporting ATPase"/>
    <property type="match status" value="1"/>
</dbReference>
<keyword evidence="3" id="KW-0597">Phosphoprotein</keyword>
<dbReference type="FunFam" id="3.40.50.1000:FF:000083">
    <property type="entry name" value="Sodium/potassium-transporting ATPase subunit alpha"/>
    <property type="match status" value="1"/>
</dbReference>
<keyword evidence="5 14" id="KW-0812">Transmembrane</keyword>
<feature type="compositionally biased region" description="Basic residues" evidence="16">
    <location>
        <begin position="209"/>
        <end position="226"/>
    </location>
</feature>
<dbReference type="Gene3D" id="3.40.50.1000">
    <property type="entry name" value="HAD superfamily/HAD-like"/>
    <property type="match status" value="1"/>
</dbReference>
<feature type="transmembrane region" description="Helical" evidence="14">
    <location>
        <begin position="1062"/>
        <end position="1083"/>
    </location>
</feature>
<keyword evidence="11 14" id="KW-1133">Transmembrane helix</keyword>
<feature type="transmembrane region" description="Helical" evidence="14">
    <location>
        <begin position="398"/>
        <end position="415"/>
    </location>
</feature>
<keyword evidence="10" id="KW-1278">Translocase</keyword>
<dbReference type="InterPro" id="IPR004014">
    <property type="entry name" value="ATPase_P-typ_cation-transptr_N"/>
</dbReference>
<evidence type="ECO:0000256" key="1">
    <source>
        <dbReference type="ARBA" id="ARBA00004141"/>
    </source>
</evidence>
<evidence type="ECO:0000256" key="16">
    <source>
        <dbReference type="SAM" id="MobiDB-lite"/>
    </source>
</evidence>
<dbReference type="GO" id="GO:0016020">
    <property type="term" value="C:membrane"/>
    <property type="evidence" value="ECO:0007669"/>
    <property type="project" value="UniProtKB-SubCell"/>
</dbReference>
<feature type="region of interest" description="Disordered" evidence="16">
    <location>
        <begin position="1"/>
        <end position="23"/>
    </location>
</feature>
<dbReference type="SFLD" id="SFLDS00003">
    <property type="entry name" value="Haloacid_Dehalogenase"/>
    <property type="match status" value="1"/>
</dbReference>
<keyword evidence="9" id="KW-0460">Magnesium</keyword>
<dbReference type="InterPro" id="IPR059000">
    <property type="entry name" value="ATPase_P-type_domA"/>
</dbReference>
<dbReference type="FunFam" id="1.20.1110.10:FF:000065">
    <property type="entry name" value="Sarcoplasmic/endoplasmic reticulum calcium ATPase 1"/>
    <property type="match status" value="2"/>
</dbReference>
<feature type="region of interest" description="Disordered" evidence="16">
    <location>
        <begin position="72"/>
        <end position="95"/>
    </location>
</feature>
<keyword evidence="12 14" id="KW-0406">Ion transport</keyword>
<dbReference type="PRINTS" id="PR00119">
    <property type="entry name" value="CATATPASE"/>
</dbReference>
<evidence type="ECO:0000256" key="13">
    <source>
        <dbReference type="ARBA" id="ARBA00023136"/>
    </source>
</evidence>
<keyword evidence="15" id="KW-0175">Coiled coil</keyword>
<evidence type="ECO:0000256" key="3">
    <source>
        <dbReference type="ARBA" id="ARBA00022553"/>
    </source>
</evidence>
<comment type="catalytic activity">
    <reaction evidence="14">
        <text>Ca(2+)(in) + ATP + H2O = Ca(2+)(out) + ADP + phosphate + H(+)</text>
        <dbReference type="Rhea" id="RHEA:18105"/>
        <dbReference type="ChEBI" id="CHEBI:15377"/>
        <dbReference type="ChEBI" id="CHEBI:15378"/>
        <dbReference type="ChEBI" id="CHEBI:29108"/>
        <dbReference type="ChEBI" id="CHEBI:30616"/>
        <dbReference type="ChEBI" id="CHEBI:43474"/>
        <dbReference type="ChEBI" id="CHEBI:456216"/>
        <dbReference type="EC" id="7.2.2.10"/>
    </reaction>
</comment>
<dbReference type="Gene3D" id="3.40.1110.10">
    <property type="entry name" value="Calcium-transporting ATPase, cytoplasmic domain N"/>
    <property type="match status" value="1"/>
</dbReference>
<evidence type="ECO:0000256" key="2">
    <source>
        <dbReference type="ARBA" id="ARBA00022448"/>
    </source>
</evidence>
<evidence type="ECO:0000256" key="6">
    <source>
        <dbReference type="ARBA" id="ARBA00022741"/>
    </source>
</evidence>
<sequence length="1311" mass="146037">MDERIRRSRRSKHHERRPNERNHHRLRVLRPPHGGISHALHACAPLSVSSNRRAHVGAVVEQRRQRIRRELHRRRRQSDGVPALQHHRHRHPSSLVSARTLARQMRRHAGRLARRLLRLARRRHQHRARPGRFRRSHARVDRTTVHDQKSKLRGIFRAKFREMRARRRLERRVPRRLSRLARRRARRPSSRRLRRAFDPRLGHAQLTVRRRPRRRHRVARRRRRRPVVAVSRASREVSARVPRSRRLRRALHRAPARVVRDHRAHVRRARARVARARVAPTARRESMPHARDVNPESAAAATAWRRHAEDAHRLSATETLARLGVLDLAHGLDRADVQRRRDACGANALLAQRETSFASLVIKQFDDTMVKVLLLAAFVSLALALWDGEGGSEAFLEPGVIVAILIANAAVGVATEKNAERAIEELKKYEADVATCTRDGEKRKVNAEALVPGDIVEIATGEKVPADCRLVKIHSNVLRCDQALLTGESGSVAKTERAVEHLGECVLQDKTCMVYSGTTVTVGKATCVVVGTGSNTAMGKIQHTLEQTEEELTPLKKKLDEFGNLLGKIIAVICILVWVVNIGHFADKAHGGLLRGAVYYFKIAVALAVAAIPEGLPAVVTTCLALGTRRMAKKNALVRTLPSVETLGCTSVICSDKTGTLTCNVMTVMRMCVIENSSTAEVTNYGIRGEAYAQNGEILDSRGLVVHEPADAAAVAYVAMCCSMCNDSTLNFDKEKGSFEKIGEATEIALRVLTEKIGLPSDSGILGRAQSDQDMHSTQYWDSEFTKLATAEFTSERKRMSTLCSRNDESILFVKGAPESVLSLCTSVMSNRNGRAERMTDQVREQVAEQMRGYANDALRVLALAMRPMGRGVTTCSEADENNLTFIGLVGMIDPPRPEVRYSLQTCKDAGIRVIMVTGDNQQTAEAIASQIGLSNSIDPLTGGSTQNSFKGKSFTGVEFEAMTIEQREEAARTMCVFSRVEPAQKSKLVEILKRQDNIVAMTGDGVNDAPALKCADIGIAMGSGTAVAKGAADMVLADDNFSTIVEAVAEGRAIYNNTKQFIRYMVSSNIGEVVCIFIAAALGFPETLVPVQLLWVNLVTDGLPATALGFNRADGDIMRQRPRSPREQIVDRWLLIRYLIIGVYVGIATVGSFGWWFMSYPGGPQMTWAELTSASRCIGDACESFKDRRPSTMAMSTLVLIEMFNALNSLSENKSLFSHPPTTNVWLLVSIVISMWLHFIIMYVPSFAKTFTITALNYEEWRAVFWFSIPVIFIDEVLKYVTRAHRASINLWLKRGRGDILPRSRAAKGF</sequence>
<proteinExistence type="inferred from homology"/>
<dbReference type="InterPro" id="IPR006068">
    <property type="entry name" value="ATPase_P-typ_cation-transptr_C"/>
</dbReference>
<dbReference type="NCBIfam" id="TIGR01116">
    <property type="entry name" value="ATPase-IIA1_Ca"/>
    <property type="match status" value="1"/>
</dbReference>
<evidence type="ECO:0000256" key="15">
    <source>
        <dbReference type="SAM" id="Coils"/>
    </source>
</evidence>
<dbReference type="SFLD" id="SFLDF00027">
    <property type="entry name" value="p-type_atpase"/>
    <property type="match status" value="1"/>
</dbReference>
<feature type="transmembrane region" description="Helical" evidence="14">
    <location>
        <begin position="1224"/>
        <end position="1244"/>
    </location>
</feature>
<dbReference type="InterPro" id="IPR008250">
    <property type="entry name" value="ATPase_P-typ_transduc_dom_A_sf"/>
</dbReference>
<dbReference type="InterPro" id="IPR023214">
    <property type="entry name" value="HAD_sf"/>
</dbReference>
<dbReference type="SMART" id="SM00831">
    <property type="entry name" value="Cation_ATPase_N"/>
    <property type="match status" value="1"/>
</dbReference>
<dbReference type="SUPFAM" id="SSF81665">
    <property type="entry name" value="Calcium ATPase, transmembrane domain M"/>
    <property type="match status" value="1"/>
</dbReference>
<dbReference type="Pfam" id="PF08282">
    <property type="entry name" value="Hydrolase_3"/>
    <property type="match status" value="1"/>
</dbReference>
<dbReference type="EC" id="7.2.2.10" evidence="14"/>
<dbReference type="SUPFAM" id="SSF81660">
    <property type="entry name" value="Metal cation-transporting ATPase, ATP-binding domain N"/>
    <property type="match status" value="1"/>
</dbReference>
<evidence type="ECO:0000313" key="18">
    <source>
        <dbReference type="EMBL" id="CAD8223890.1"/>
    </source>
</evidence>
<protein>
    <recommendedName>
        <fullName evidence="14">Calcium-transporting ATPase</fullName>
        <ecNumber evidence="14">7.2.2.10</ecNumber>
    </recommendedName>
</protein>
<feature type="transmembrane region" description="Helical" evidence="14">
    <location>
        <begin position="368"/>
        <end position="386"/>
    </location>
</feature>
<reference evidence="18" key="1">
    <citation type="submission" date="2021-01" db="EMBL/GenBank/DDBJ databases">
        <authorList>
            <person name="Corre E."/>
            <person name="Pelletier E."/>
            <person name="Niang G."/>
            <person name="Scheremetjew M."/>
            <person name="Finn R."/>
            <person name="Kale V."/>
            <person name="Holt S."/>
            <person name="Cochrane G."/>
            <person name="Meng A."/>
            <person name="Brown T."/>
            <person name="Cohen L."/>
        </authorList>
    </citation>
    <scope>NUCLEOTIDE SEQUENCE</scope>
    <source>
        <strain evidence="18">Clade-A-BCC118000</strain>
    </source>
</reference>
<feature type="compositionally biased region" description="Basic residues" evidence="16">
    <location>
        <begin position="123"/>
        <end position="137"/>
    </location>
</feature>
<comment type="function">
    <text evidence="14">Catalyzes the hydrolysis of ATP coupled with the transport of calcium.</text>
</comment>
<dbReference type="Pfam" id="PF00690">
    <property type="entry name" value="Cation_ATPase_N"/>
    <property type="match status" value="1"/>
</dbReference>
<dbReference type="SUPFAM" id="SSF56784">
    <property type="entry name" value="HAD-like"/>
    <property type="match status" value="1"/>
</dbReference>
<dbReference type="InterPro" id="IPR005782">
    <property type="entry name" value="P-type_ATPase_IIA"/>
</dbReference>
<accession>A0A7R9T3R6</accession>
<dbReference type="Pfam" id="PF13246">
    <property type="entry name" value="Cation_ATPase"/>
    <property type="match status" value="1"/>
</dbReference>
<dbReference type="SFLD" id="SFLDG00002">
    <property type="entry name" value="C1.7:_P-type_atpase_like"/>
    <property type="match status" value="1"/>
</dbReference>
<feature type="transmembrane region" description="Helical" evidence="14">
    <location>
        <begin position="598"/>
        <end position="626"/>
    </location>
</feature>
<dbReference type="GO" id="GO:0005388">
    <property type="term" value="F:P-type calcium transporter activity"/>
    <property type="evidence" value="ECO:0007669"/>
    <property type="project" value="UniProtKB-EC"/>
</dbReference>
<keyword evidence="6 14" id="KW-0547">Nucleotide-binding</keyword>
<feature type="region of interest" description="Disordered" evidence="16">
    <location>
        <begin position="123"/>
        <end position="147"/>
    </location>
</feature>
<comment type="caution">
    <text evidence="14">Lacks conserved residue(s) required for the propagation of feature annotation.</text>
</comment>
<evidence type="ECO:0000256" key="11">
    <source>
        <dbReference type="ARBA" id="ARBA00022989"/>
    </source>
</evidence>
<evidence type="ECO:0000256" key="9">
    <source>
        <dbReference type="ARBA" id="ARBA00022842"/>
    </source>
</evidence>
<dbReference type="FunFam" id="2.70.150.10:FF:000014">
    <property type="entry name" value="Calcium-transporting ATPase, putative"/>
    <property type="match status" value="1"/>
</dbReference>
<dbReference type="PRINTS" id="PR00121">
    <property type="entry name" value="NAKATPASE"/>
</dbReference>
<feature type="compositionally biased region" description="Basic and acidic residues" evidence="16">
    <location>
        <begin position="138"/>
        <end position="147"/>
    </location>
</feature>
<feature type="compositionally biased region" description="Basic and acidic residues" evidence="16">
    <location>
        <begin position="282"/>
        <end position="294"/>
    </location>
</feature>
<dbReference type="InterPro" id="IPR036412">
    <property type="entry name" value="HAD-like_sf"/>
</dbReference>
<dbReference type="InterPro" id="IPR023299">
    <property type="entry name" value="ATPase_P-typ_cyto_dom_N"/>
</dbReference>
<organism evidence="18">
    <name type="scientific">Ostreococcus sp. 'lucimarinus'</name>
    <dbReference type="NCBI Taxonomy" id="242159"/>
    <lineage>
        <taxon>Eukaryota</taxon>
        <taxon>Viridiplantae</taxon>
        <taxon>Chlorophyta</taxon>
        <taxon>Mamiellophyceae</taxon>
        <taxon>Mamiellales</taxon>
        <taxon>Bathycoccaceae</taxon>
        <taxon>Ostreococcus</taxon>
    </lineage>
</organism>
<dbReference type="GO" id="GO:0005524">
    <property type="term" value="F:ATP binding"/>
    <property type="evidence" value="ECO:0007669"/>
    <property type="project" value="UniProtKB-KW"/>
</dbReference>
<dbReference type="InterPro" id="IPR001757">
    <property type="entry name" value="P_typ_ATPase"/>
</dbReference>
<dbReference type="SUPFAM" id="SSF81653">
    <property type="entry name" value="Calcium ATPase, transduction domain A"/>
    <property type="match status" value="1"/>
</dbReference>
<dbReference type="Gene3D" id="1.20.1110.10">
    <property type="entry name" value="Calcium-transporting ATPase, transmembrane domain"/>
    <property type="match status" value="1"/>
</dbReference>
<evidence type="ECO:0000256" key="8">
    <source>
        <dbReference type="ARBA" id="ARBA00022840"/>
    </source>
</evidence>
<evidence type="ECO:0000256" key="4">
    <source>
        <dbReference type="ARBA" id="ARBA00022568"/>
    </source>
</evidence>
<dbReference type="NCBIfam" id="TIGR01494">
    <property type="entry name" value="ATPase_P-type"/>
    <property type="match status" value="2"/>
</dbReference>
<dbReference type="InterPro" id="IPR018303">
    <property type="entry name" value="ATPase_P-typ_P_site"/>
</dbReference>
<comment type="similarity">
    <text evidence="14">Belongs to the cation transport ATPase (P-type) (TC 3.A.3) family. Type IIA subfamily.</text>
</comment>
<feature type="transmembrane region" description="Helical" evidence="14">
    <location>
        <begin position="1135"/>
        <end position="1159"/>
    </location>
</feature>
<dbReference type="PROSITE" id="PS00154">
    <property type="entry name" value="ATPASE_E1_E2"/>
    <property type="match status" value="1"/>
</dbReference>
<evidence type="ECO:0000256" key="14">
    <source>
        <dbReference type="RuleBase" id="RU361146"/>
    </source>
</evidence>